<gene>
    <name evidence="1" type="ORF">JOC58_002909</name>
</gene>
<accession>A0ABU1J1E7</accession>
<evidence type="ECO:0000313" key="1">
    <source>
        <dbReference type="EMBL" id="MDR6245011.1"/>
    </source>
</evidence>
<protein>
    <recommendedName>
        <fullName evidence="3">Polyprenyl synthetase</fullName>
    </recommendedName>
</protein>
<dbReference type="EMBL" id="JAVDQH010000011">
    <property type="protein sequence ID" value="MDR6245011.1"/>
    <property type="molecule type" value="Genomic_DNA"/>
</dbReference>
<name>A0ABU1J1E7_9BACL</name>
<keyword evidence="2" id="KW-1185">Reference proteome</keyword>
<proteinExistence type="predicted"/>
<reference evidence="1 2" key="1">
    <citation type="submission" date="2023-07" db="EMBL/GenBank/DDBJ databases">
        <title>Genomic Encyclopedia of Type Strains, Phase IV (KMG-IV): sequencing the most valuable type-strain genomes for metagenomic binning, comparative biology and taxonomic classification.</title>
        <authorList>
            <person name="Goeker M."/>
        </authorList>
    </citation>
    <scope>NUCLEOTIDE SEQUENCE [LARGE SCALE GENOMIC DNA]</scope>
    <source>
        <strain evidence="1 2">DSM 22170</strain>
    </source>
</reference>
<dbReference type="RefSeq" id="WP_188773426.1">
    <property type="nucleotide sequence ID" value="NZ_BMMB01000001.1"/>
</dbReference>
<sequence length="337" mass="38700">MDWLEDFRPQLERLFQQAEKRVRAFPAPLHEIGLRYLSAFDIRTRGSTKNYICYLLPFWLERMLSARLESSTSDALLQTARQAALGNVMGMLHFFIQDDLMDTAQQQAAEDAPDMRSLIPLSQLLHSEFIQAMSAATSSQHHDQLWEYYQDLSAEWASAVYDESESDYFLHAQHRVAGKASPIKLSVIIMMLEANLSSQLPALLEQLERVLLVLQMNDDAADWREDLASGSYNCLLSLIRHEYDALEQHADEALSTPTVLTEVQVQQAIYDRHILQRYTSMAADSYIAADTASLNPYLSQFHAYLIRQLTRMSEQVEQHRSLLLQQGSIWYYAKLSN</sequence>
<comment type="caution">
    <text evidence="1">The sequence shown here is derived from an EMBL/GenBank/DDBJ whole genome shotgun (WGS) entry which is preliminary data.</text>
</comment>
<dbReference type="Proteomes" id="UP001185028">
    <property type="component" value="Unassembled WGS sequence"/>
</dbReference>
<evidence type="ECO:0000313" key="2">
    <source>
        <dbReference type="Proteomes" id="UP001185028"/>
    </source>
</evidence>
<organism evidence="1 2">
    <name type="scientific">Paenibacillus hunanensis</name>
    <dbReference type="NCBI Taxonomy" id="539262"/>
    <lineage>
        <taxon>Bacteria</taxon>
        <taxon>Bacillati</taxon>
        <taxon>Bacillota</taxon>
        <taxon>Bacilli</taxon>
        <taxon>Bacillales</taxon>
        <taxon>Paenibacillaceae</taxon>
        <taxon>Paenibacillus</taxon>
    </lineage>
</organism>
<evidence type="ECO:0008006" key="3">
    <source>
        <dbReference type="Google" id="ProtNLM"/>
    </source>
</evidence>